<dbReference type="InterPro" id="IPR002241">
    <property type="entry name" value="Glyco_hydro_27"/>
</dbReference>
<dbReference type="Pfam" id="PF16499">
    <property type="entry name" value="Melibiase_2"/>
    <property type="match status" value="1"/>
</dbReference>
<evidence type="ECO:0000256" key="3">
    <source>
        <dbReference type="ARBA" id="ARBA00012755"/>
    </source>
</evidence>
<accession>A0A8H6U9N6</accession>
<dbReference type="InterPro" id="IPR041233">
    <property type="entry name" value="Melibiase_C"/>
</dbReference>
<feature type="region of interest" description="Disordered" evidence="9">
    <location>
        <begin position="289"/>
        <end position="318"/>
    </location>
</feature>
<feature type="transmembrane region" description="Helical" evidence="10">
    <location>
        <begin position="210"/>
        <end position="228"/>
    </location>
</feature>
<organism evidence="13 15">
    <name type="scientific">Aspergillus hiratsukae</name>
    <dbReference type="NCBI Taxonomy" id="1194566"/>
    <lineage>
        <taxon>Eukaryota</taxon>
        <taxon>Fungi</taxon>
        <taxon>Dikarya</taxon>
        <taxon>Ascomycota</taxon>
        <taxon>Pezizomycotina</taxon>
        <taxon>Eurotiomycetes</taxon>
        <taxon>Eurotiomycetidae</taxon>
        <taxon>Eurotiales</taxon>
        <taxon>Aspergillaceae</taxon>
        <taxon>Aspergillus</taxon>
        <taxon>Aspergillus subgen. Fumigati</taxon>
    </lineage>
</organism>
<dbReference type="Pfam" id="PF20684">
    <property type="entry name" value="Fung_rhodopsin"/>
    <property type="match status" value="1"/>
</dbReference>
<feature type="transmembrane region" description="Helical" evidence="10">
    <location>
        <begin position="93"/>
        <end position="117"/>
    </location>
</feature>
<protein>
    <recommendedName>
        <fullName evidence="3 8">Alpha-galactosidase</fullName>
        <ecNumber evidence="3 8">3.2.1.22</ecNumber>
    </recommendedName>
    <alternativeName>
        <fullName evidence="8">Melibiase</fullName>
    </alternativeName>
</protein>
<keyword evidence="15" id="KW-1185">Reference proteome</keyword>
<dbReference type="GO" id="GO:0004557">
    <property type="term" value="F:alpha-galactosidase activity"/>
    <property type="evidence" value="ECO:0007669"/>
    <property type="project" value="UniProtKB-EC"/>
</dbReference>
<feature type="domain" description="Alpha galactosidase C-terminal" evidence="11">
    <location>
        <begin position="767"/>
        <end position="841"/>
    </location>
</feature>
<dbReference type="OrthoDB" id="5795902at2759"/>
<sequence>MAQDSQTTTDLGPALVRGIWAAVIIAVIIVILRVFAKIKIRQFRVDDVLMMISVILVLISTVFLTKCVQHGFGKNLLILVAEQPHDVEMVLKYIAIQVPLVTISTTIARCSFILYLLAILGNNKNYQIALWAVMVLQFAGNVVSAVLPLSICRNPRILWDPTTKTTCGDIHAVIDFAYYSNTANSACDLFLAVFPTLIFWNLNLKLRIKISLIILLSLGLVAMVASIIKTTKLNAVPSVTNLGASGGVELIRWGYVENAIIIITSSVPCIRPLIISSVRKFSSRGYSRSYELTGPTGQRRTGQDETAQSRRTRRFTKNGTVDTGSIERILDEGNTTNTTVSGRRDSPTHLDQGITKQVEISLANRVNWRATIIVRDAHRANSGNHSWPGDHPGTVPHTSASITHIILLGLRNNYKHDLCILRFWKPCYFLPLTIMMFHRNAFGLALASLLLLNPKSAAAGKALDQTPQMGWNSWNTFKSNINASVVETTVQLFETLGLKDAGYEYILLDEGWSDYSRTADGYLQPNLTSFPNGIKPLIDDIHAKGLKIGLYGDSGIMTCGFRPGSWGYEERDAQTLASWGVDYWKYDNCGGFQAMTESPQVRFGVMQKALELSGREIFYSVCEWGYQFPWHWGGKIGHSYRLSGDITAKFTNETGCACKTAYCLNTGYAGCSVLSIIRKMREISQYQTQGHWLDMDMLEIGNGDMTLYQQQTHFAFWAALKSPLIIGADLSKLSDESVAVLSNKDIIALSQDSLGQAVHYIEAASEEGAWQVWAGQVRGGYVILLLNEKSYPQDLSVSFADLGLGIKGPVKAAELWSHRSLGKVDGYKGVLQPYQTLVFRLQV</sequence>
<evidence type="ECO:0000256" key="6">
    <source>
        <dbReference type="ARBA" id="ARBA00023157"/>
    </source>
</evidence>
<evidence type="ECO:0000256" key="1">
    <source>
        <dbReference type="ARBA" id="ARBA00001255"/>
    </source>
</evidence>
<keyword evidence="7 8" id="KW-0326">Glycosidase</keyword>
<keyword evidence="6 8" id="KW-1015">Disulfide bond</keyword>
<evidence type="ECO:0000259" key="12">
    <source>
        <dbReference type="Pfam" id="PF20684"/>
    </source>
</evidence>
<evidence type="ECO:0000313" key="15">
    <source>
        <dbReference type="Proteomes" id="UP000630445"/>
    </source>
</evidence>
<feature type="domain" description="Rhodopsin" evidence="12">
    <location>
        <begin position="32"/>
        <end position="274"/>
    </location>
</feature>
<dbReference type="FunFam" id="3.20.20.70:FF:000286">
    <property type="entry name" value="Alpha-galactosidase"/>
    <property type="match status" value="1"/>
</dbReference>
<proteinExistence type="inferred from homology"/>
<feature type="transmembrane region" description="Helical" evidence="10">
    <location>
        <begin position="183"/>
        <end position="203"/>
    </location>
</feature>
<dbReference type="Proteomes" id="UP000662466">
    <property type="component" value="Unassembled WGS sequence"/>
</dbReference>
<feature type="transmembrane region" description="Helical" evidence="10">
    <location>
        <begin position="18"/>
        <end position="36"/>
    </location>
</feature>
<keyword evidence="5 8" id="KW-0378">Hydrolase</keyword>
<dbReference type="InterPro" id="IPR017853">
    <property type="entry name" value="GH"/>
</dbReference>
<dbReference type="Proteomes" id="UP000630445">
    <property type="component" value="Unassembled WGS sequence"/>
</dbReference>
<gene>
    <name evidence="13" type="ORF">CNMCM5793_008734</name>
    <name evidence="14" type="ORF">CNMCM6106_004289</name>
</gene>
<keyword evidence="10" id="KW-0472">Membrane</keyword>
<comment type="catalytic activity">
    <reaction evidence="1 8">
        <text>Hydrolysis of terminal, non-reducing alpha-D-galactose residues in alpha-D-galactosides, including galactose oligosaccharides, galactomannans and galactolipids.</text>
        <dbReference type="EC" id="3.2.1.22"/>
    </reaction>
</comment>
<dbReference type="PRINTS" id="PR00740">
    <property type="entry name" value="GLHYDRLASE27"/>
</dbReference>
<feature type="compositionally biased region" description="Polar residues" evidence="9">
    <location>
        <begin position="295"/>
        <end position="306"/>
    </location>
</feature>
<evidence type="ECO:0000256" key="5">
    <source>
        <dbReference type="ARBA" id="ARBA00022801"/>
    </source>
</evidence>
<evidence type="ECO:0000313" key="13">
    <source>
        <dbReference type="EMBL" id="KAF7114430.1"/>
    </source>
</evidence>
<evidence type="ECO:0000313" key="14">
    <source>
        <dbReference type="EMBL" id="KAF7158000.1"/>
    </source>
</evidence>
<feature type="transmembrane region" description="Helical" evidence="10">
    <location>
        <begin position="129"/>
        <end position="151"/>
    </location>
</feature>
<keyword evidence="10" id="KW-1133">Transmembrane helix</keyword>
<evidence type="ECO:0000256" key="10">
    <source>
        <dbReference type="SAM" id="Phobius"/>
    </source>
</evidence>
<dbReference type="Pfam" id="PF17801">
    <property type="entry name" value="Melibiase_C"/>
    <property type="match status" value="1"/>
</dbReference>
<dbReference type="InterPro" id="IPR049326">
    <property type="entry name" value="Rhodopsin_dom_fungi"/>
</dbReference>
<dbReference type="Gene3D" id="3.20.20.70">
    <property type="entry name" value="Aldolase class I"/>
    <property type="match status" value="1"/>
</dbReference>
<evidence type="ECO:0000256" key="9">
    <source>
        <dbReference type="SAM" id="MobiDB-lite"/>
    </source>
</evidence>
<comment type="similarity">
    <text evidence="2 8">Belongs to the glycosyl hydrolase 27 family.</text>
</comment>
<dbReference type="PANTHER" id="PTHR11452">
    <property type="entry name" value="ALPHA-GALACTOSIDASE/ALPHA-N-ACETYLGALACTOSAMINIDASE"/>
    <property type="match status" value="1"/>
</dbReference>
<reference evidence="13" key="1">
    <citation type="submission" date="2020-06" db="EMBL/GenBank/DDBJ databases">
        <title>Draft genome sequences of strains closely related to Aspergillus parafelis and Aspergillus hiratsukae.</title>
        <authorList>
            <person name="Dos Santos R.A.C."/>
            <person name="Rivero-Menendez O."/>
            <person name="Steenwyk J.L."/>
            <person name="Mead M.E."/>
            <person name="Goldman G.H."/>
            <person name="Alastruey-Izquierdo A."/>
            <person name="Rokas A."/>
        </authorList>
    </citation>
    <scope>NUCLEOTIDE SEQUENCE</scope>
    <source>
        <strain evidence="13">CNM-CM5793</strain>
        <strain evidence="14">CNM-CM6106</strain>
    </source>
</reference>
<dbReference type="SUPFAM" id="SSF51011">
    <property type="entry name" value="Glycosyl hydrolase domain"/>
    <property type="match status" value="1"/>
</dbReference>
<keyword evidence="10" id="KW-0812">Transmembrane</keyword>
<dbReference type="EMBL" id="JACBAD010002124">
    <property type="protein sequence ID" value="KAF7114430.1"/>
    <property type="molecule type" value="Genomic_DNA"/>
</dbReference>
<evidence type="ECO:0000256" key="8">
    <source>
        <dbReference type="RuleBase" id="RU361168"/>
    </source>
</evidence>
<dbReference type="GO" id="GO:0005975">
    <property type="term" value="P:carbohydrate metabolic process"/>
    <property type="evidence" value="ECO:0007669"/>
    <property type="project" value="InterPro"/>
</dbReference>
<dbReference type="SUPFAM" id="SSF51445">
    <property type="entry name" value="(Trans)glycosidases"/>
    <property type="match status" value="1"/>
</dbReference>
<dbReference type="Gene3D" id="2.60.40.1180">
    <property type="entry name" value="Golgi alpha-mannosidase II"/>
    <property type="match status" value="1"/>
</dbReference>
<dbReference type="EMBL" id="JACBAF010002294">
    <property type="protein sequence ID" value="KAF7158000.1"/>
    <property type="molecule type" value="Genomic_DNA"/>
</dbReference>
<dbReference type="InterPro" id="IPR013785">
    <property type="entry name" value="Aldolase_TIM"/>
</dbReference>
<dbReference type="CDD" id="cd14792">
    <property type="entry name" value="GH27"/>
    <property type="match status" value="1"/>
</dbReference>
<evidence type="ECO:0000256" key="7">
    <source>
        <dbReference type="ARBA" id="ARBA00023295"/>
    </source>
</evidence>
<comment type="caution">
    <text evidence="13">The sequence shown here is derived from an EMBL/GenBank/DDBJ whole genome shotgun (WGS) entry which is preliminary data.</text>
</comment>
<name>A0A8H6U9N6_9EURO</name>
<evidence type="ECO:0000256" key="4">
    <source>
        <dbReference type="ARBA" id="ARBA00022729"/>
    </source>
</evidence>
<dbReference type="EC" id="3.2.1.22" evidence="3 8"/>
<dbReference type="InterPro" id="IPR013780">
    <property type="entry name" value="Glyco_hydro_b"/>
</dbReference>
<dbReference type="PANTHER" id="PTHR11452:SF87">
    <property type="entry name" value="ALPHA-GALACTOSIDASE"/>
    <property type="match status" value="1"/>
</dbReference>
<evidence type="ECO:0000259" key="11">
    <source>
        <dbReference type="Pfam" id="PF17801"/>
    </source>
</evidence>
<feature type="transmembrane region" description="Helical" evidence="10">
    <location>
        <begin position="48"/>
        <end position="73"/>
    </location>
</feature>
<evidence type="ECO:0000256" key="2">
    <source>
        <dbReference type="ARBA" id="ARBA00009743"/>
    </source>
</evidence>
<dbReference type="AlphaFoldDB" id="A0A8H6U9N6"/>
<keyword evidence="4" id="KW-0732">Signal</keyword>